<organism evidence="3 4">
    <name type="scientific">Patiria miniata</name>
    <name type="common">Bat star</name>
    <name type="synonym">Asterina miniata</name>
    <dbReference type="NCBI Taxonomy" id="46514"/>
    <lineage>
        <taxon>Eukaryota</taxon>
        <taxon>Metazoa</taxon>
        <taxon>Echinodermata</taxon>
        <taxon>Eleutherozoa</taxon>
        <taxon>Asterozoa</taxon>
        <taxon>Asteroidea</taxon>
        <taxon>Valvatacea</taxon>
        <taxon>Valvatida</taxon>
        <taxon>Asterinidae</taxon>
        <taxon>Patiria</taxon>
    </lineage>
</organism>
<feature type="compositionally biased region" description="Basic and acidic residues" evidence="1">
    <location>
        <begin position="327"/>
        <end position="336"/>
    </location>
</feature>
<sequence length="354" mass="38902">MAMPEGLADVIAQSNKALAETLAGAFQNLRYQRAPTIRLAKFNGVPRKSGDQTLREWLGDLDTYARQLGLSGKELVSTAIDHLGGEAKEEVLCCPATEKENFEGLSALLLRRFGSPESVQSLNASFYSRVQEDGETLAEYSRALMRLYGKIESTAEGSHEKGAVVQLKEKALREQLIRGVRDVSVRRELRKLTLDRPDVSFYDLRELALSLLADADEVPEEVDLRAVEKGRSRNPGGATGSTSTHNSGVDNQKLLSELLEGQKQLQTAVQLLVQQQTQMSTQLQSVSNSLQSCVIKSQAQERRKNNRNPVTCTFCHKQGHSEEKCYAKKRAQDASNKEVTSGQASPSGNALPPS</sequence>
<feature type="domain" description="Integrase catalytic" evidence="2">
    <location>
        <begin position="42"/>
        <end position="227"/>
    </location>
</feature>
<dbReference type="InterPro" id="IPR001584">
    <property type="entry name" value="Integrase_cat-core"/>
</dbReference>
<dbReference type="GO" id="GO:0008270">
    <property type="term" value="F:zinc ion binding"/>
    <property type="evidence" value="ECO:0007669"/>
    <property type="project" value="InterPro"/>
</dbReference>
<feature type="region of interest" description="Disordered" evidence="1">
    <location>
        <begin position="327"/>
        <end position="354"/>
    </location>
</feature>
<dbReference type="PANTHER" id="PTHR33223:SF6">
    <property type="entry name" value="CCHC-TYPE DOMAIN-CONTAINING PROTEIN"/>
    <property type="match status" value="1"/>
</dbReference>
<dbReference type="PANTHER" id="PTHR33223">
    <property type="entry name" value="CCHC-TYPE DOMAIN-CONTAINING PROTEIN"/>
    <property type="match status" value="1"/>
</dbReference>
<keyword evidence="4" id="KW-1185">Reference proteome</keyword>
<evidence type="ECO:0000313" key="3">
    <source>
        <dbReference type="EnsemblMetazoa" id="XP_038050211.1"/>
    </source>
</evidence>
<name>A0A913ZGP0_PATMI</name>
<protein>
    <recommendedName>
        <fullName evidence="2">Integrase catalytic domain-containing protein</fullName>
    </recommendedName>
</protein>
<dbReference type="RefSeq" id="XP_038050211.1">
    <property type="nucleotide sequence ID" value="XM_038194283.1"/>
</dbReference>
<dbReference type="PROSITE" id="PS50994">
    <property type="entry name" value="INTEGRASE"/>
    <property type="match status" value="1"/>
</dbReference>
<feature type="compositionally biased region" description="Polar residues" evidence="1">
    <location>
        <begin position="337"/>
        <end position="348"/>
    </location>
</feature>
<dbReference type="OMA" id="CCPATEK"/>
<feature type="region of interest" description="Disordered" evidence="1">
    <location>
        <begin position="226"/>
        <end position="249"/>
    </location>
</feature>
<evidence type="ECO:0000256" key="1">
    <source>
        <dbReference type="SAM" id="MobiDB-lite"/>
    </source>
</evidence>
<feature type="compositionally biased region" description="Polar residues" evidence="1">
    <location>
        <begin position="240"/>
        <end position="249"/>
    </location>
</feature>
<accession>A0A913ZGP0</accession>
<reference evidence="3" key="1">
    <citation type="submission" date="2022-11" db="UniProtKB">
        <authorList>
            <consortium name="EnsemblMetazoa"/>
        </authorList>
    </citation>
    <scope>IDENTIFICATION</scope>
</reference>
<dbReference type="OrthoDB" id="10066248at2759"/>
<dbReference type="AlphaFoldDB" id="A0A913ZGP0"/>
<dbReference type="GO" id="GO:0015074">
    <property type="term" value="P:DNA integration"/>
    <property type="evidence" value="ECO:0007669"/>
    <property type="project" value="InterPro"/>
</dbReference>
<dbReference type="Proteomes" id="UP000887568">
    <property type="component" value="Unplaced"/>
</dbReference>
<dbReference type="GO" id="GO:0003676">
    <property type="term" value="F:nucleic acid binding"/>
    <property type="evidence" value="ECO:0007669"/>
    <property type="project" value="InterPro"/>
</dbReference>
<dbReference type="InterPro" id="IPR036875">
    <property type="entry name" value="Znf_CCHC_sf"/>
</dbReference>
<proteinExistence type="predicted"/>
<dbReference type="GeneID" id="119723539"/>
<dbReference type="EnsemblMetazoa" id="XM_038194283.1">
    <property type="protein sequence ID" value="XP_038050211.1"/>
    <property type="gene ID" value="LOC119723539"/>
</dbReference>
<evidence type="ECO:0000259" key="2">
    <source>
        <dbReference type="PROSITE" id="PS50994"/>
    </source>
</evidence>
<evidence type="ECO:0000313" key="4">
    <source>
        <dbReference type="Proteomes" id="UP000887568"/>
    </source>
</evidence>
<dbReference type="SUPFAM" id="SSF57756">
    <property type="entry name" value="Retrovirus zinc finger-like domains"/>
    <property type="match status" value="1"/>
</dbReference>